<evidence type="ECO:0000313" key="2">
    <source>
        <dbReference type="EMBL" id="MCI50457.1"/>
    </source>
</evidence>
<reference evidence="2 3" key="1">
    <citation type="journal article" date="2018" name="Front. Plant Sci.">
        <title>Red Clover (Trifolium pratense) and Zigzag Clover (T. medium) - A Picture of Genomic Similarities and Differences.</title>
        <authorList>
            <person name="Dluhosova J."/>
            <person name="Istvanek J."/>
            <person name="Nedelnik J."/>
            <person name="Repkova J."/>
        </authorList>
    </citation>
    <scope>NUCLEOTIDE SEQUENCE [LARGE SCALE GENOMIC DNA]</scope>
    <source>
        <strain evidence="3">cv. 10/8</strain>
        <tissue evidence="2">Leaf</tissue>
    </source>
</reference>
<sequence length="75" mass="8960">MAPKKPISSTSKKQKTVASSSQPPQDFESNRFLGQEQYERYKVLEKRKIWPERVFDIHPEGEYRSFADIIDDRKW</sequence>
<feature type="compositionally biased region" description="Polar residues" evidence="1">
    <location>
        <begin position="7"/>
        <end position="24"/>
    </location>
</feature>
<protein>
    <submittedName>
        <fullName evidence="2">Uncharacterized protein</fullName>
    </submittedName>
</protein>
<proteinExistence type="predicted"/>
<evidence type="ECO:0000256" key="1">
    <source>
        <dbReference type="SAM" id="MobiDB-lite"/>
    </source>
</evidence>
<dbReference type="EMBL" id="LXQA010416930">
    <property type="protein sequence ID" value="MCI50457.1"/>
    <property type="molecule type" value="Genomic_DNA"/>
</dbReference>
<dbReference type="Proteomes" id="UP000265520">
    <property type="component" value="Unassembled WGS sequence"/>
</dbReference>
<name>A0A392SPX7_9FABA</name>
<organism evidence="2 3">
    <name type="scientific">Trifolium medium</name>
    <dbReference type="NCBI Taxonomy" id="97028"/>
    <lineage>
        <taxon>Eukaryota</taxon>
        <taxon>Viridiplantae</taxon>
        <taxon>Streptophyta</taxon>
        <taxon>Embryophyta</taxon>
        <taxon>Tracheophyta</taxon>
        <taxon>Spermatophyta</taxon>
        <taxon>Magnoliopsida</taxon>
        <taxon>eudicotyledons</taxon>
        <taxon>Gunneridae</taxon>
        <taxon>Pentapetalae</taxon>
        <taxon>rosids</taxon>
        <taxon>fabids</taxon>
        <taxon>Fabales</taxon>
        <taxon>Fabaceae</taxon>
        <taxon>Papilionoideae</taxon>
        <taxon>50 kb inversion clade</taxon>
        <taxon>NPAAA clade</taxon>
        <taxon>Hologalegina</taxon>
        <taxon>IRL clade</taxon>
        <taxon>Trifolieae</taxon>
        <taxon>Trifolium</taxon>
    </lineage>
</organism>
<keyword evidence="3" id="KW-1185">Reference proteome</keyword>
<accession>A0A392SPX7</accession>
<comment type="caution">
    <text evidence="2">The sequence shown here is derived from an EMBL/GenBank/DDBJ whole genome shotgun (WGS) entry which is preliminary data.</text>
</comment>
<feature type="region of interest" description="Disordered" evidence="1">
    <location>
        <begin position="1"/>
        <end position="31"/>
    </location>
</feature>
<dbReference type="AlphaFoldDB" id="A0A392SPX7"/>
<feature type="non-terminal residue" evidence="2">
    <location>
        <position position="75"/>
    </location>
</feature>
<evidence type="ECO:0000313" key="3">
    <source>
        <dbReference type="Proteomes" id="UP000265520"/>
    </source>
</evidence>